<evidence type="ECO:0000313" key="2">
    <source>
        <dbReference type="EMBL" id="SIO15747.1"/>
    </source>
</evidence>
<dbReference type="EMBL" id="FSRC01000003">
    <property type="protein sequence ID" value="SIO15747.1"/>
    <property type="molecule type" value="Genomic_DNA"/>
</dbReference>
<evidence type="ECO:0000259" key="1">
    <source>
        <dbReference type="PROSITE" id="PS51186"/>
    </source>
</evidence>
<dbReference type="InterPro" id="IPR000182">
    <property type="entry name" value="GNAT_dom"/>
</dbReference>
<dbReference type="OrthoDB" id="4016818at2"/>
<dbReference type="Gene3D" id="3.40.630.30">
    <property type="match status" value="1"/>
</dbReference>
<dbReference type="CDD" id="cd04301">
    <property type="entry name" value="NAT_SF"/>
    <property type="match status" value="1"/>
</dbReference>
<dbReference type="STRING" id="226505.SAMN05444394_3620"/>
<reference evidence="3" key="1">
    <citation type="submission" date="2016-11" db="EMBL/GenBank/DDBJ databases">
        <authorList>
            <person name="Varghese N."/>
            <person name="Submissions S."/>
        </authorList>
    </citation>
    <scope>NUCLEOTIDE SEQUENCE [LARGE SCALE GENOMIC DNA]</scope>
    <source>
        <strain evidence="3">DSM 15292</strain>
    </source>
</reference>
<dbReference type="SUPFAM" id="SSF55729">
    <property type="entry name" value="Acyl-CoA N-acyltransferases (Nat)"/>
    <property type="match status" value="1"/>
</dbReference>
<dbReference type="AlphaFoldDB" id="A0A1N6H7V3"/>
<dbReference type="RefSeq" id="WP_074226395.1">
    <property type="nucleotide sequence ID" value="NZ_FSRC01000003.1"/>
</dbReference>
<proteinExistence type="predicted"/>
<sequence length="162" mass="18278">MKDMLVRLIGLPDCSDLEKQLAKKENIVFRRAIAPEKHFVTSWVQEHFGAYWKSEVEVSFSRQPVSCYIAQRENEILGFACYEATAKNFFGPTGTKESERGKGIGKILLIKSLESLREMGYIYGIIGGVGPEDFYQKTVGAKVIDGSEISVYENLIRNNDTK</sequence>
<feature type="domain" description="N-acetyltransferase" evidence="1">
    <location>
        <begin position="27"/>
        <end position="162"/>
    </location>
</feature>
<name>A0A1N6H7V3_9BACT</name>
<gene>
    <name evidence="2" type="ORF">SAMN05444394_3620</name>
</gene>
<protein>
    <recommendedName>
        <fullName evidence="1">N-acetyltransferase domain-containing protein</fullName>
    </recommendedName>
</protein>
<organism evidence="2 3">
    <name type="scientific">Algoriphagus halophilus</name>
    <dbReference type="NCBI Taxonomy" id="226505"/>
    <lineage>
        <taxon>Bacteria</taxon>
        <taxon>Pseudomonadati</taxon>
        <taxon>Bacteroidota</taxon>
        <taxon>Cytophagia</taxon>
        <taxon>Cytophagales</taxon>
        <taxon>Cyclobacteriaceae</taxon>
        <taxon>Algoriphagus</taxon>
    </lineage>
</organism>
<dbReference type="InterPro" id="IPR016181">
    <property type="entry name" value="Acyl_CoA_acyltransferase"/>
</dbReference>
<dbReference type="GO" id="GO:0016747">
    <property type="term" value="F:acyltransferase activity, transferring groups other than amino-acyl groups"/>
    <property type="evidence" value="ECO:0007669"/>
    <property type="project" value="InterPro"/>
</dbReference>
<dbReference type="Proteomes" id="UP000185221">
    <property type="component" value="Unassembled WGS sequence"/>
</dbReference>
<dbReference type="Pfam" id="PF00583">
    <property type="entry name" value="Acetyltransf_1"/>
    <property type="match status" value="1"/>
</dbReference>
<evidence type="ECO:0000313" key="3">
    <source>
        <dbReference type="Proteomes" id="UP000185221"/>
    </source>
</evidence>
<dbReference type="PROSITE" id="PS51186">
    <property type="entry name" value="GNAT"/>
    <property type="match status" value="1"/>
</dbReference>
<keyword evidence="3" id="KW-1185">Reference proteome</keyword>
<accession>A0A1N6H7V3</accession>